<feature type="region of interest" description="Disordered" evidence="1">
    <location>
        <begin position="68"/>
        <end position="94"/>
    </location>
</feature>
<sequence>MTDIPVGTRRADGAWLIRNDVGPLAHRYGSWATLHRTDLLTLLHRALPPEVLQASVQVDQVRPDGTVVHTGGTSGADVVVGADGQRSGTRRSLWPDAVLQHDTYELPDLSTYAADRARRPRT</sequence>
<accession>A0A1H6D985</accession>
<dbReference type="RefSeq" id="WP_200827505.1">
    <property type="nucleotide sequence ID" value="NZ_FNVO01000014.1"/>
</dbReference>
<dbReference type="Proteomes" id="UP000236723">
    <property type="component" value="Unassembled WGS sequence"/>
</dbReference>
<evidence type="ECO:0000313" key="2">
    <source>
        <dbReference type="EMBL" id="SEG81860.1"/>
    </source>
</evidence>
<dbReference type="AlphaFoldDB" id="A0A1H6D985"/>
<dbReference type="InterPro" id="IPR036188">
    <property type="entry name" value="FAD/NAD-bd_sf"/>
</dbReference>
<organism evidence="2 3">
    <name type="scientific">Thermomonospora echinospora</name>
    <dbReference type="NCBI Taxonomy" id="1992"/>
    <lineage>
        <taxon>Bacteria</taxon>
        <taxon>Bacillati</taxon>
        <taxon>Actinomycetota</taxon>
        <taxon>Actinomycetes</taxon>
        <taxon>Streptosporangiales</taxon>
        <taxon>Thermomonosporaceae</taxon>
        <taxon>Thermomonospora</taxon>
    </lineage>
</organism>
<name>A0A1H6D985_9ACTN</name>
<evidence type="ECO:0000313" key="3">
    <source>
        <dbReference type="Proteomes" id="UP000236723"/>
    </source>
</evidence>
<dbReference type="Gene3D" id="3.50.50.60">
    <property type="entry name" value="FAD/NAD(P)-binding domain"/>
    <property type="match status" value="1"/>
</dbReference>
<reference evidence="3" key="1">
    <citation type="submission" date="2016-10" db="EMBL/GenBank/DDBJ databases">
        <authorList>
            <person name="Varghese N."/>
            <person name="Submissions S."/>
        </authorList>
    </citation>
    <scope>NUCLEOTIDE SEQUENCE [LARGE SCALE GENOMIC DNA]</scope>
    <source>
        <strain evidence="3">DSM 43163</strain>
    </source>
</reference>
<dbReference type="SUPFAM" id="SSF51905">
    <property type="entry name" value="FAD/NAD(P)-binding domain"/>
    <property type="match status" value="1"/>
</dbReference>
<gene>
    <name evidence="2" type="ORF">SAMN04489712_114160</name>
</gene>
<evidence type="ECO:0000256" key="1">
    <source>
        <dbReference type="SAM" id="MobiDB-lite"/>
    </source>
</evidence>
<keyword evidence="3" id="KW-1185">Reference proteome</keyword>
<proteinExistence type="predicted"/>
<protein>
    <recommendedName>
        <fullName evidence="4">FAD binding domain-containing protein</fullName>
    </recommendedName>
</protein>
<evidence type="ECO:0008006" key="4">
    <source>
        <dbReference type="Google" id="ProtNLM"/>
    </source>
</evidence>
<dbReference type="EMBL" id="FNVO01000014">
    <property type="protein sequence ID" value="SEG81860.1"/>
    <property type="molecule type" value="Genomic_DNA"/>
</dbReference>